<evidence type="ECO:0000256" key="3">
    <source>
        <dbReference type="ARBA" id="ARBA00022989"/>
    </source>
</evidence>
<keyword evidence="2 6" id="KW-0812">Transmembrane</keyword>
<comment type="subcellular location">
    <subcellularLocation>
        <location evidence="1">Membrane</location>
        <topology evidence="1">Multi-pass membrane protein</topology>
    </subcellularLocation>
</comment>
<comment type="caution">
    <text evidence="7">The sequence shown here is derived from an EMBL/GenBank/DDBJ whole genome shotgun (WGS) entry which is preliminary data.</text>
</comment>
<feature type="transmembrane region" description="Helical" evidence="6">
    <location>
        <begin position="75"/>
        <end position="95"/>
    </location>
</feature>
<feature type="transmembrane region" description="Helical" evidence="6">
    <location>
        <begin position="366"/>
        <end position="385"/>
    </location>
</feature>
<reference evidence="7" key="1">
    <citation type="submission" date="2023-06" db="EMBL/GenBank/DDBJ databases">
        <title>Genome-scale phylogeny and comparative genomics of the fungal order Sordariales.</title>
        <authorList>
            <consortium name="Lawrence Berkeley National Laboratory"/>
            <person name="Hensen N."/>
            <person name="Bonometti L."/>
            <person name="Westerberg I."/>
            <person name="Brannstrom I.O."/>
            <person name="Guillou S."/>
            <person name="Cros-Aarteil S."/>
            <person name="Calhoun S."/>
            <person name="Haridas S."/>
            <person name="Kuo A."/>
            <person name="Mondo S."/>
            <person name="Pangilinan J."/>
            <person name="Riley R."/>
            <person name="Labutti K."/>
            <person name="Andreopoulos B."/>
            <person name="Lipzen A."/>
            <person name="Chen C."/>
            <person name="Yanf M."/>
            <person name="Daum C."/>
            <person name="Ng V."/>
            <person name="Clum A."/>
            <person name="Steindorff A."/>
            <person name="Ohm R."/>
            <person name="Martin F."/>
            <person name="Silar P."/>
            <person name="Natvig D."/>
            <person name="Lalanne C."/>
            <person name="Gautier V."/>
            <person name="Ament-Velasquez S.L."/>
            <person name="Kruys A."/>
            <person name="Hutchinson M.I."/>
            <person name="Powell A.J."/>
            <person name="Barry K."/>
            <person name="Miller A.N."/>
            <person name="Grigoriev I.V."/>
            <person name="Debuchy R."/>
            <person name="Gladieux P."/>
            <person name="Thoren M.H."/>
            <person name="Johannesson H."/>
        </authorList>
    </citation>
    <scope>NUCLEOTIDE SEQUENCE</scope>
    <source>
        <strain evidence="7">CBS 606.72</strain>
    </source>
</reference>
<evidence type="ECO:0000256" key="5">
    <source>
        <dbReference type="SAM" id="MobiDB-lite"/>
    </source>
</evidence>
<evidence type="ECO:0000256" key="6">
    <source>
        <dbReference type="SAM" id="Phobius"/>
    </source>
</evidence>
<keyword evidence="8" id="KW-1185">Reference proteome</keyword>
<sequence>MRFRSPLDRFRFADEPVAEDEAANEKKSSDKEANVGVAPTPGDGASTNSDEIDTTAQAGVQRIEAFTKVWTRRDLILANVSIWFIYFMDAMQSSMSNSLVAYVTSDFRLHGITATTSIMSGLIAGLSKLPLAKVLDIWSRPQGFNVETYATAQVFYWVGISIFIADTTHLKNRGFMLAFAASPYIITTWIGGPLAKAFLDGPRWRWGYGAFSITTPVICMLLLYLFYVNARRAEKAGLLPKREQSNRTAWQSVKYYARSPLILGFLVTGFVLLILFVVWEKYFAPKTFIPYSLLKDCTVLGDCILAGTLFISFYIWDSYFFSFLQTVVYLEITPASYVMNIYSIGSCFWSIIVGLVIRYNGRFKPVALYFSIPLTILGISLMLRFRTKGIAAMAATTHQYIAVVLAVESMFASVGGAVGSTVAAAIWNGIFPQRLMEYLPAETKGNFTETHGSLVVQRSFPMGTPTKSAINSAYSEAQKWMLIASTAIQAVSIASGFKQVKGLVV</sequence>
<dbReference type="PANTHER" id="PTHR23501:SF3">
    <property type="entry name" value="MAJOR FACILITATOR SUPERFAMILY (MFS) PROFILE DOMAIN-CONTAINING PROTEIN"/>
    <property type="match status" value="1"/>
</dbReference>
<dbReference type="AlphaFoldDB" id="A0AA39U483"/>
<dbReference type="InterPro" id="IPR036259">
    <property type="entry name" value="MFS_trans_sf"/>
</dbReference>
<feature type="transmembrane region" description="Helical" evidence="6">
    <location>
        <begin position="107"/>
        <end position="126"/>
    </location>
</feature>
<protein>
    <recommendedName>
        <fullName evidence="9">Siderophore iron transporter</fullName>
    </recommendedName>
</protein>
<feature type="transmembrane region" description="Helical" evidence="6">
    <location>
        <begin position="206"/>
        <end position="227"/>
    </location>
</feature>
<gene>
    <name evidence="7" type="ORF">B0T14DRAFT_595618</name>
</gene>
<dbReference type="SUPFAM" id="SSF103473">
    <property type="entry name" value="MFS general substrate transporter"/>
    <property type="match status" value="1"/>
</dbReference>
<organism evidence="7 8">
    <name type="scientific">Immersiella caudata</name>
    <dbReference type="NCBI Taxonomy" id="314043"/>
    <lineage>
        <taxon>Eukaryota</taxon>
        <taxon>Fungi</taxon>
        <taxon>Dikarya</taxon>
        <taxon>Ascomycota</taxon>
        <taxon>Pezizomycotina</taxon>
        <taxon>Sordariomycetes</taxon>
        <taxon>Sordariomycetidae</taxon>
        <taxon>Sordariales</taxon>
        <taxon>Lasiosphaeriaceae</taxon>
        <taxon>Immersiella</taxon>
    </lineage>
</organism>
<evidence type="ECO:0000256" key="1">
    <source>
        <dbReference type="ARBA" id="ARBA00004141"/>
    </source>
</evidence>
<evidence type="ECO:0000313" key="8">
    <source>
        <dbReference type="Proteomes" id="UP001175000"/>
    </source>
</evidence>
<keyword evidence="4 6" id="KW-0472">Membrane</keyword>
<dbReference type="GO" id="GO:0005886">
    <property type="term" value="C:plasma membrane"/>
    <property type="evidence" value="ECO:0007669"/>
    <property type="project" value="TreeGrafter"/>
</dbReference>
<accession>A0AA39U483</accession>
<evidence type="ECO:0008006" key="9">
    <source>
        <dbReference type="Google" id="ProtNLM"/>
    </source>
</evidence>
<feature type="region of interest" description="Disordered" evidence="5">
    <location>
        <begin position="14"/>
        <end position="51"/>
    </location>
</feature>
<keyword evidence="3 6" id="KW-1133">Transmembrane helix</keyword>
<name>A0AA39U483_9PEZI</name>
<dbReference type="GO" id="GO:0022857">
    <property type="term" value="F:transmembrane transporter activity"/>
    <property type="evidence" value="ECO:0007669"/>
    <property type="project" value="TreeGrafter"/>
</dbReference>
<feature type="transmembrane region" description="Helical" evidence="6">
    <location>
        <begin position="261"/>
        <end position="279"/>
    </location>
</feature>
<feature type="transmembrane region" description="Helical" evidence="6">
    <location>
        <begin position="336"/>
        <end position="359"/>
    </location>
</feature>
<evidence type="ECO:0000256" key="2">
    <source>
        <dbReference type="ARBA" id="ARBA00022692"/>
    </source>
</evidence>
<dbReference type="Gene3D" id="1.20.1250.20">
    <property type="entry name" value="MFS general substrate transporter like domains"/>
    <property type="match status" value="1"/>
</dbReference>
<evidence type="ECO:0000313" key="7">
    <source>
        <dbReference type="EMBL" id="KAK0612108.1"/>
    </source>
</evidence>
<dbReference type="PANTHER" id="PTHR23501">
    <property type="entry name" value="MAJOR FACILITATOR SUPERFAMILY"/>
    <property type="match status" value="1"/>
</dbReference>
<evidence type="ECO:0000256" key="4">
    <source>
        <dbReference type="ARBA" id="ARBA00023136"/>
    </source>
</evidence>
<dbReference type="Proteomes" id="UP001175000">
    <property type="component" value="Unassembled WGS sequence"/>
</dbReference>
<feature type="transmembrane region" description="Helical" evidence="6">
    <location>
        <begin position="177"/>
        <end position="199"/>
    </location>
</feature>
<proteinExistence type="predicted"/>
<feature type="transmembrane region" description="Helical" evidence="6">
    <location>
        <begin position="400"/>
        <end position="427"/>
    </location>
</feature>
<dbReference type="EMBL" id="JAULSU010000007">
    <property type="protein sequence ID" value="KAK0612108.1"/>
    <property type="molecule type" value="Genomic_DNA"/>
</dbReference>
<feature type="compositionally biased region" description="Basic and acidic residues" evidence="5">
    <location>
        <begin position="23"/>
        <end position="33"/>
    </location>
</feature>
<feature type="transmembrane region" description="Helical" evidence="6">
    <location>
        <begin position="299"/>
        <end position="316"/>
    </location>
</feature>